<reference evidence="1 2" key="1">
    <citation type="submission" date="2015-05" db="EMBL/GenBank/DDBJ databases">
        <title>Whole genome sequence and identification of bacterial endophytes from Costus igneus.</title>
        <authorList>
            <person name="Lee Y.P."/>
            <person name="Gan H.M."/>
            <person name="Eng W."/>
            <person name="Wheatley M.S."/>
            <person name="Caraballo A."/>
            <person name="Polter S."/>
            <person name="Savka M.A."/>
            <person name="Hudson A.O."/>
        </authorList>
    </citation>
    <scope>NUCLEOTIDE SEQUENCE [LARGE SCALE GENOMIC DNA]</scope>
    <source>
        <strain evidence="1 2">RIT375</strain>
    </source>
</reference>
<proteinExistence type="predicted"/>
<dbReference type="AlphaFoldDB" id="A0A0J1HT18"/>
<dbReference type="EMBL" id="LDPG01000014">
    <property type="protein sequence ID" value="KLV16842.1"/>
    <property type="molecule type" value="Genomic_DNA"/>
</dbReference>
<dbReference type="PATRIC" id="fig|1392.242.peg.1564"/>
<protein>
    <submittedName>
        <fullName evidence="1">Uncharacterized protein</fullName>
    </submittedName>
</protein>
<accession>A0A0J1HT18</accession>
<dbReference type="Proteomes" id="UP000035904">
    <property type="component" value="Unassembled WGS sequence"/>
</dbReference>
<sequence>MDIVLSEHAHGWQFRLLVISKLVAPNQGVLPTYTAGLYEKQNTSMVVSRGLGNSIIPQRIFNRPELVVVQLN</sequence>
<evidence type="ECO:0000313" key="1">
    <source>
        <dbReference type="EMBL" id="KLV16842.1"/>
    </source>
</evidence>
<evidence type="ECO:0000313" key="2">
    <source>
        <dbReference type="Proteomes" id="UP000035904"/>
    </source>
</evidence>
<gene>
    <name evidence="1" type="ORF">ABW01_18430</name>
</gene>
<name>A0A0J1HT18_BACAN</name>
<organism evidence="1 2">
    <name type="scientific">Bacillus anthracis</name>
    <name type="common">anthrax bacterium</name>
    <dbReference type="NCBI Taxonomy" id="1392"/>
    <lineage>
        <taxon>Bacteria</taxon>
        <taxon>Bacillati</taxon>
        <taxon>Bacillota</taxon>
        <taxon>Bacilli</taxon>
        <taxon>Bacillales</taxon>
        <taxon>Bacillaceae</taxon>
        <taxon>Bacillus</taxon>
        <taxon>Bacillus cereus group</taxon>
    </lineage>
</organism>
<comment type="caution">
    <text evidence="1">The sequence shown here is derived from an EMBL/GenBank/DDBJ whole genome shotgun (WGS) entry which is preliminary data.</text>
</comment>